<protein>
    <recommendedName>
        <fullName evidence="8">Myeloid leukemia factor 1</fullName>
    </recommendedName>
</protein>
<feature type="compositionally biased region" description="Basic and acidic residues" evidence="5">
    <location>
        <begin position="172"/>
        <end position="189"/>
    </location>
</feature>
<feature type="region of interest" description="Disordered" evidence="5">
    <location>
        <begin position="355"/>
        <end position="409"/>
    </location>
</feature>
<accession>A0A5J4ZV63</accession>
<proteinExistence type="inferred from homology"/>
<dbReference type="PANTHER" id="PTHR13105">
    <property type="entry name" value="MYELOID LEUKEMIA FACTOR"/>
    <property type="match status" value="1"/>
</dbReference>
<comment type="similarity">
    <text evidence="2">Belongs to the MLF family.</text>
</comment>
<dbReference type="Pfam" id="PF10248">
    <property type="entry name" value="Mlf1IP"/>
    <property type="match status" value="1"/>
</dbReference>
<dbReference type="Proteomes" id="UP000325577">
    <property type="component" value="Linkage Group LG5"/>
</dbReference>
<dbReference type="InterPro" id="IPR019376">
    <property type="entry name" value="Myeloid_leukemia_factor"/>
</dbReference>
<evidence type="ECO:0000256" key="5">
    <source>
        <dbReference type="SAM" id="MobiDB-lite"/>
    </source>
</evidence>
<keyword evidence="7" id="KW-1185">Reference proteome</keyword>
<evidence type="ECO:0000256" key="3">
    <source>
        <dbReference type="ARBA" id="ARBA00022490"/>
    </source>
</evidence>
<comment type="subcellular location">
    <subcellularLocation>
        <location evidence="1">Cytoplasm</location>
    </subcellularLocation>
</comment>
<organism evidence="6 7">
    <name type="scientific">Nyssa sinensis</name>
    <dbReference type="NCBI Taxonomy" id="561372"/>
    <lineage>
        <taxon>Eukaryota</taxon>
        <taxon>Viridiplantae</taxon>
        <taxon>Streptophyta</taxon>
        <taxon>Embryophyta</taxon>
        <taxon>Tracheophyta</taxon>
        <taxon>Spermatophyta</taxon>
        <taxon>Magnoliopsida</taxon>
        <taxon>eudicotyledons</taxon>
        <taxon>Gunneridae</taxon>
        <taxon>Pentapetalae</taxon>
        <taxon>asterids</taxon>
        <taxon>Cornales</taxon>
        <taxon>Nyssaceae</taxon>
        <taxon>Nyssa</taxon>
    </lineage>
</organism>
<reference evidence="6 7" key="1">
    <citation type="submission" date="2019-09" db="EMBL/GenBank/DDBJ databases">
        <title>A chromosome-level genome assembly of the Chinese tupelo Nyssa sinensis.</title>
        <authorList>
            <person name="Yang X."/>
            <person name="Kang M."/>
            <person name="Yang Y."/>
            <person name="Xiong H."/>
            <person name="Wang M."/>
            <person name="Zhang Z."/>
            <person name="Wang Z."/>
            <person name="Wu H."/>
            <person name="Ma T."/>
            <person name="Liu J."/>
            <person name="Xi Z."/>
        </authorList>
    </citation>
    <scope>NUCLEOTIDE SEQUENCE [LARGE SCALE GENOMIC DNA]</scope>
    <source>
        <strain evidence="6">J267</strain>
        <tissue evidence="6">Leaf</tissue>
    </source>
</reference>
<feature type="compositionally biased region" description="Low complexity" evidence="5">
    <location>
        <begin position="387"/>
        <end position="402"/>
    </location>
</feature>
<evidence type="ECO:0000256" key="4">
    <source>
        <dbReference type="ARBA" id="ARBA00022553"/>
    </source>
</evidence>
<feature type="region of interest" description="Disordered" evidence="5">
    <location>
        <begin position="162"/>
        <end position="200"/>
    </location>
</feature>
<keyword evidence="4" id="KW-0597">Phosphoprotein</keyword>
<dbReference type="OrthoDB" id="8707547at2759"/>
<evidence type="ECO:0008006" key="8">
    <source>
        <dbReference type="Google" id="ProtNLM"/>
    </source>
</evidence>
<dbReference type="GO" id="GO:0005737">
    <property type="term" value="C:cytoplasm"/>
    <property type="evidence" value="ECO:0007669"/>
    <property type="project" value="UniProtKB-SubCell"/>
</dbReference>
<sequence>MKIITIDLACIGTFQNSSLSPTRIASVSLRNVYKCLHRTFHLIGVFSFFLWNSFRLSIFISSTNRGYSSYKMQGNRGGRDPFFDFGDPFGGFGGQRSLLPSFFGGRDPFNDPFFTRPFGGMFESSFFGPTRNPFTDMHTSHFIEHQVPQPNKSRGPIIEELNLYDEREDDKEEKKDNPTKHGRSSKEPYVEDPDDEADARSKQMQYRNDFNRVNNVRTQPQTHSFTFQSSTVTYGGANGAYYTSSRTKRTGSDGLTIEESKEADTATRQAAHRIARGIHDKGHFVTRKLNSDGRVDTVQTLHNLNEEELSGFEEAWKANTRKHLPGWTEGLNVHDSMGSSSGGGNVLASRRGWALPSTEHSEHSGSMKPGSFRSQHSGRIKADGVERAGSNRGRSRAASFNNMDQARRH</sequence>
<gene>
    <name evidence="6" type="ORF">F0562_012767</name>
</gene>
<evidence type="ECO:0000313" key="6">
    <source>
        <dbReference type="EMBL" id="KAA8521919.1"/>
    </source>
</evidence>
<evidence type="ECO:0000256" key="2">
    <source>
        <dbReference type="ARBA" id="ARBA00008332"/>
    </source>
</evidence>
<feature type="compositionally biased region" description="Acidic residues" evidence="5">
    <location>
        <begin position="162"/>
        <end position="171"/>
    </location>
</feature>
<keyword evidence="3" id="KW-0963">Cytoplasm</keyword>
<dbReference type="AlphaFoldDB" id="A0A5J4ZV63"/>
<dbReference type="EMBL" id="CM018048">
    <property type="protein sequence ID" value="KAA8521919.1"/>
    <property type="molecule type" value="Genomic_DNA"/>
</dbReference>
<evidence type="ECO:0000256" key="1">
    <source>
        <dbReference type="ARBA" id="ARBA00004496"/>
    </source>
</evidence>
<evidence type="ECO:0000313" key="7">
    <source>
        <dbReference type="Proteomes" id="UP000325577"/>
    </source>
</evidence>
<name>A0A5J4ZV63_9ASTE</name>